<evidence type="ECO:0000256" key="1">
    <source>
        <dbReference type="SAM" id="MobiDB-lite"/>
    </source>
</evidence>
<sequence>MMTAEEYVRQLEAEHDMDLLDVVGRSEEFVGASLETDRLFGVDRSQHPDGPGPSAAGYSFVEGTRKAAAEYRDDLMSVMKYYAMLAFSSPVFGFIPLLEFNAFATRAPNGEAVCVLDNFLFNYFHYTSIALSECTIRGEDGPPPTDQKEALLYGMFATFWFCGMDDPECVRYLRSERKRPFSVDPDRVWFAGCMSEAMLIFVLAHELAHHSLGHLNQLQPRKLFRKKGAEPLYVYSRSQQEEFAADSCGLRTFLGYMQGDAPLIRCQKGLALPHAATQCAPLLFFDLLAIAEEAVLPAIIPDCAVSRSHPPARDRAIVARKDLEARCASDALSYYNQAALPFVEELGDIVVETLTRMAEQARARNQCRQPGGGDAEDRAPHP</sequence>
<evidence type="ECO:0000313" key="3">
    <source>
        <dbReference type="EMBL" id="KKN84841.1"/>
    </source>
</evidence>
<keyword evidence="2" id="KW-0472">Membrane</keyword>
<keyword evidence="2" id="KW-1133">Transmembrane helix</keyword>
<feature type="region of interest" description="Disordered" evidence="1">
    <location>
        <begin position="362"/>
        <end position="382"/>
    </location>
</feature>
<organism evidence="3">
    <name type="scientific">marine sediment metagenome</name>
    <dbReference type="NCBI Taxonomy" id="412755"/>
    <lineage>
        <taxon>unclassified sequences</taxon>
        <taxon>metagenomes</taxon>
        <taxon>ecological metagenomes</taxon>
    </lineage>
</organism>
<reference evidence="3" key="1">
    <citation type="journal article" date="2015" name="Nature">
        <title>Complex archaea that bridge the gap between prokaryotes and eukaryotes.</title>
        <authorList>
            <person name="Spang A."/>
            <person name="Saw J.H."/>
            <person name="Jorgensen S.L."/>
            <person name="Zaremba-Niedzwiedzka K."/>
            <person name="Martijn J."/>
            <person name="Lind A.E."/>
            <person name="van Eijk R."/>
            <person name="Schleper C."/>
            <person name="Guy L."/>
            <person name="Ettema T.J."/>
        </authorList>
    </citation>
    <scope>NUCLEOTIDE SEQUENCE</scope>
</reference>
<feature type="transmembrane region" description="Helical" evidence="2">
    <location>
        <begin position="81"/>
        <end position="98"/>
    </location>
</feature>
<keyword evidence="2" id="KW-0812">Transmembrane</keyword>
<dbReference type="AlphaFoldDB" id="A0A0F9WG29"/>
<dbReference type="EMBL" id="LAZR01000166">
    <property type="protein sequence ID" value="KKN84841.1"/>
    <property type="molecule type" value="Genomic_DNA"/>
</dbReference>
<gene>
    <name evidence="3" type="ORF">LCGC14_0285050</name>
</gene>
<accession>A0A0F9WG29</accession>
<proteinExistence type="predicted"/>
<protein>
    <submittedName>
        <fullName evidence="3">Uncharacterized protein</fullName>
    </submittedName>
</protein>
<name>A0A0F9WG29_9ZZZZ</name>
<evidence type="ECO:0000256" key="2">
    <source>
        <dbReference type="SAM" id="Phobius"/>
    </source>
</evidence>
<comment type="caution">
    <text evidence="3">The sequence shown here is derived from an EMBL/GenBank/DDBJ whole genome shotgun (WGS) entry which is preliminary data.</text>
</comment>